<dbReference type="InterPro" id="IPR052604">
    <property type="entry name" value="Mito_Tim_assembly_helper"/>
</dbReference>
<dbReference type="PROSITE" id="PS51266">
    <property type="entry name" value="ZF_CHY"/>
    <property type="match status" value="1"/>
</dbReference>
<dbReference type="Proteomes" id="UP000198642">
    <property type="component" value="Unassembled WGS sequence"/>
</dbReference>
<dbReference type="PANTHER" id="PTHR28082">
    <property type="entry name" value="ZINC FINGER PROTEIN"/>
    <property type="match status" value="1"/>
</dbReference>
<feature type="domain" description="CHY-type" evidence="4">
    <location>
        <begin position="6"/>
        <end position="87"/>
    </location>
</feature>
<evidence type="ECO:0000256" key="3">
    <source>
        <dbReference type="ARBA" id="ARBA00022833"/>
    </source>
</evidence>
<accession>A0A1I1A3Q1</accession>
<gene>
    <name evidence="5" type="ORF">SAMN04488072_11617</name>
</gene>
<dbReference type="InterPro" id="IPR037274">
    <property type="entry name" value="Znf_CHY_sf"/>
</dbReference>
<proteinExistence type="predicted"/>
<evidence type="ECO:0000256" key="1">
    <source>
        <dbReference type="ARBA" id="ARBA00022723"/>
    </source>
</evidence>
<dbReference type="InterPro" id="IPR016694">
    <property type="entry name" value="UCP017292"/>
</dbReference>
<evidence type="ECO:0000259" key="4">
    <source>
        <dbReference type="PROSITE" id="PS51266"/>
    </source>
</evidence>
<dbReference type="PIRSF" id="PIRSF017292">
    <property type="entry name" value="UCP017292_Znf_CHY"/>
    <property type="match status" value="1"/>
</dbReference>
<dbReference type="SUPFAM" id="SSF161219">
    <property type="entry name" value="CHY zinc finger-like"/>
    <property type="match status" value="1"/>
</dbReference>
<dbReference type="GO" id="GO:0045041">
    <property type="term" value="P:protein import into mitochondrial intermembrane space"/>
    <property type="evidence" value="ECO:0007669"/>
    <property type="project" value="TreeGrafter"/>
</dbReference>
<dbReference type="Pfam" id="PF05495">
    <property type="entry name" value="zf-CHY"/>
    <property type="match status" value="1"/>
</dbReference>
<name>A0A1I1A3Q1_9BACI</name>
<reference evidence="5 6" key="1">
    <citation type="submission" date="2016-10" db="EMBL/GenBank/DDBJ databases">
        <authorList>
            <person name="de Groot N.N."/>
        </authorList>
    </citation>
    <scope>NUCLEOTIDE SEQUENCE [LARGE SCALE GENOMIC DNA]</scope>
    <source>
        <strain evidence="5 6">CGMCC 1.3702</strain>
    </source>
</reference>
<protein>
    <submittedName>
        <fullName evidence="5">Uncharacterized protein, contains Zn-finger domain of CHY type</fullName>
    </submittedName>
</protein>
<evidence type="ECO:0000256" key="2">
    <source>
        <dbReference type="ARBA" id="ARBA00022771"/>
    </source>
</evidence>
<dbReference type="PANTHER" id="PTHR28082:SF1">
    <property type="entry name" value="HELPER OF TIM PROTEIN 13"/>
    <property type="match status" value="1"/>
</dbReference>
<keyword evidence="6" id="KW-1185">Reference proteome</keyword>
<keyword evidence="2" id="KW-0863">Zinc-finger</keyword>
<dbReference type="EMBL" id="FOJW01000016">
    <property type="protein sequence ID" value="SFB32571.1"/>
    <property type="molecule type" value="Genomic_DNA"/>
</dbReference>
<dbReference type="AlphaFoldDB" id="A0A1I1A3Q1"/>
<dbReference type="RefSeq" id="WP_090240684.1">
    <property type="nucleotide sequence ID" value="NZ_FOJW01000016.1"/>
</dbReference>
<keyword evidence="1" id="KW-0479">Metal-binding</keyword>
<organism evidence="5 6">
    <name type="scientific">Lentibacillus halodurans</name>
    <dbReference type="NCBI Taxonomy" id="237679"/>
    <lineage>
        <taxon>Bacteria</taxon>
        <taxon>Bacillati</taxon>
        <taxon>Bacillota</taxon>
        <taxon>Bacilli</taxon>
        <taxon>Bacillales</taxon>
        <taxon>Bacillaceae</taxon>
        <taxon>Lentibacillus</taxon>
    </lineage>
</organism>
<evidence type="ECO:0000313" key="6">
    <source>
        <dbReference type="Proteomes" id="UP000198642"/>
    </source>
</evidence>
<evidence type="ECO:0000313" key="5">
    <source>
        <dbReference type="EMBL" id="SFB32571.1"/>
    </source>
</evidence>
<keyword evidence="3" id="KW-0862">Zinc</keyword>
<dbReference type="STRING" id="237679.SAMN04488072_11617"/>
<dbReference type="GO" id="GO:0008270">
    <property type="term" value="F:zinc ion binding"/>
    <property type="evidence" value="ECO:0007669"/>
    <property type="project" value="UniProtKB-KW"/>
</dbReference>
<dbReference type="InterPro" id="IPR008913">
    <property type="entry name" value="Znf_CHY"/>
</dbReference>
<dbReference type="OrthoDB" id="882119at2"/>
<sequence>MTIKGAIDQETRCEHYHSSNDRIAIKFYCCGEYFPCYKCHAQYGCGTTKVWPRTKFDRKAIFCGNCKTELTINEYLKGSYRCPFCHAAFNPGCALHAHLYFEK</sequence>